<sequence>MHRFLLPLLALLLAACAGSDPAKVTVSPAADGHQGSFSIQAVRAPGHRLDLEERFDAALRRALEAKGYRFQAQNGELRVLYALGLERQTGVIQRPVATQEGVVNQTQIADSDLARLVMRIVDERSREVLYEAQLSSQLQDPNLSQEAFDKALAKLLEDFPAHRP</sequence>
<reference evidence="3 4" key="1">
    <citation type="submission" date="2016-05" db="EMBL/GenBank/DDBJ databases">
        <title>Genome Sequence of Pseudomonas citronellolis Strain SJTE-3, an Estrogens and Persistent Organic Pollutants degradation strain.</title>
        <authorList>
            <person name="Liang R."/>
        </authorList>
    </citation>
    <scope>NUCLEOTIDE SEQUENCE [LARGE SCALE GENOMIC DNA]</scope>
    <source>
        <strain evidence="3 4">SJTE-3</strain>
    </source>
</reference>
<dbReference type="InterPro" id="IPR025411">
    <property type="entry name" value="DUF4136"/>
</dbReference>
<dbReference type="Proteomes" id="UP000077748">
    <property type="component" value="Chromosome"/>
</dbReference>
<dbReference type="RefSeq" id="WP_043273616.1">
    <property type="nucleotide sequence ID" value="NZ_CP015878.1"/>
</dbReference>
<name>A0A1A9K780_9PSED</name>
<keyword evidence="1" id="KW-0732">Signal</keyword>
<dbReference type="PROSITE" id="PS51257">
    <property type="entry name" value="PROKAR_LIPOPROTEIN"/>
    <property type="match status" value="1"/>
</dbReference>
<gene>
    <name evidence="3" type="ORF">A9C11_04775</name>
</gene>
<feature type="signal peptide" evidence="1">
    <location>
        <begin position="1"/>
        <end position="22"/>
    </location>
</feature>
<evidence type="ECO:0000313" key="4">
    <source>
        <dbReference type="Proteomes" id="UP000077748"/>
    </source>
</evidence>
<feature type="domain" description="DUF4136" evidence="2">
    <location>
        <begin position="52"/>
        <end position="160"/>
    </location>
</feature>
<dbReference type="EMBL" id="CP015878">
    <property type="protein sequence ID" value="ANI13338.1"/>
    <property type="molecule type" value="Genomic_DNA"/>
</dbReference>
<dbReference type="Pfam" id="PF13590">
    <property type="entry name" value="DUF4136"/>
    <property type="match status" value="1"/>
</dbReference>
<evidence type="ECO:0000256" key="1">
    <source>
        <dbReference type="SAM" id="SignalP"/>
    </source>
</evidence>
<dbReference type="AlphaFoldDB" id="A0A1A9K780"/>
<feature type="chain" id="PRO_5008391452" description="DUF4136 domain-containing protein" evidence="1">
    <location>
        <begin position="23"/>
        <end position="164"/>
    </location>
</feature>
<evidence type="ECO:0000313" key="3">
    <source>
        <dbReference type="EMBL" id="ANI13338.1"/>
    </source>
</evidence>
<evidence type="ECO:0000259" key="2">
    <source>
        <dbReference type="Pfam" id="PF13590"/>
    </source>
</evidence>
<dbReference type="Gene3D" id="3.30.160.670">
    <property type="match status" value="1"/>
</dbReference>
<organism evidence="3 4">
    <name type="scientific">Pseudomonas citronellolis</name>
    <dbReference type="NCBI Taxonomy" id="53408"/>
    <lineage>
        <taxon>Bacteria</taxon>
        <taxon>Pseudomonadati</taxon>
        <taxon>Pseudomonadota</taxon>
        <taxon>Gammaproteobacteria</taxon>
        <taxon>Pseudomonadales</taxon>
        <taxon>Pseudomonadaceae</taxon>
        <taxon>Pseudomonas</taxon>
    </lineage>
</organism>
<accession>A0A1A9K780</accession>
<protein>
    <recommendedName>
        <fullName evidence="2">DUF4136 domain-containing protein</fullName>
    </recommendedName>
</protein>
<proteinExistence type="predicted"/>